<evidence type="ECO:0000313" key="2">
    <source>
        <dbReference type="Proteomes" id="UP000291117"/>
    </source>
</evidence>
<dbReference type="RefSeq" id="WP_131607092.1">
    <property type="nucleotide sequence ID" value="NZ_SJSM01000001.1"/>
</dbReference>
<gene>
    <name evidence="1" type="ORF">EZ444_03060</name>
</gene>
<keyword evidence="2" id="KW-1185">Reference proteome</keyword>
<accession>A0A4R0NGT8</accession>
<organism evidence="1 2">
    <name type="scientific">Pedobacter hiemivivus</name>
    <dbReference type="NCBI Taxonomy" id="2530454"/>
    <lineage>
        <taxon>Bacteria</taxon>
        <taxon>Pseudomonadati</taxon>
        <taxon>Bacteroidota</taxon>
        <taxon>Sphingobacteriia</taxon>
        <taxon>Sphingobacteriales</taxon>
        <taxon>Sphingobacteriaceae</taxon>
        <taxon>Pedobacter</taxon>
    </lineage>
</organism>
<dbReference type="OrthoDB" id="774413at2"/>
<sequence length="198" mass="23848">MEIKYQNYWASVKKLQTEAQLIGRLDLSNKTKYKKKYETGAMTAEDIARVNHTNGLHYELTLLKENQLFCYLVLKGGHIRANFIDRAQRVYLSYFFSPTEIYAGKIFLEEVWYYHFNTESNENEDYRLHFVFDQKGHVNYRKYDERHEKIHDYVRSEIFVTDGLYEHYPEFGHYEHLVSLERNFPLDIVPSPPDRNKN</sequence>
<comment type="caution">
    <text evidence="1">The sequence shown here is derived from an EMBL/GenBank/DDBJ whole genome shotgun (WGS) entry which is preliminary data.</text>
</comment>
<reference evidence="1 2" key="1">
    <citation type="submission" date="2019-02" db="EMBL/GenBank/DDBJ databases">
        <title>Pedobacter sp. RP-3-8 sp. nov., isolated from Arctic soil.</title>
        <authorList>
            <person name="Dahal R.H."/>
        </authorList>
    </citation>
    <scope>NUCLEOTIDE SEQUENCE [LARGE SCALE GENOMIC DNA]</scope>
    <source>
        <strain evidence="1 2">RP-3-8</strain>
    </source>
</reference>
<protein>
    <submittedName>
        <fullName evidence="1">Uncharacterized protein</fullName>
    </submittedName>
</protein>
<dbReference type="EMBL" id="SJSM01000001">
    <property type="protein sequence ID" value="TCC99665.1"/>
    <property type="molecule type" value="Genomic_DNA"/>
</dbReference>
<proteinExistence type="predicted"/>
<dbReference type="AlphaFoldDB" id="A0A4R0NGT8"/>
<name>A0A4R0NGT8_9SPHI</name>
<evidence type="ECO:0000313" key="1">
    <source>
        <dbReference type="EMBL" id="TCC99665.1"/>
    </source>
</evidence>
<dbReference type="Proteomes" id="UP000291117">
    <property type="component" value="Unassembled WGS sequence"/>
</dbReference>